<organism evidence="2 3">
    <name type="scientific">Phenylobacterium montanum</name>
    <dbReference type="NCBI Taxonomy" id="2823693"/>
    <lineage>
        <taxon>Bacteria</taxon>
        <taxon>Pseudomonadati</taxon>
        <taxon>Pseudomonadota</taxon>
        <taxon>Alphaproteobacteria</taxon>
        <taxon>Caulobacterales</taxon>
        <taxon>Caulobacteraceae</taxon>
        <taxon>Phenylobacterium</taxon>
    </lineage>
</organism>
<keyword evidence="1" id="KW-1133">Transmembrane helix</keyword>
<gene>
    <name evidence="2" type="ORF">KCG34_10110</name>
</gene>
<dbReference type="Proteomes" id="UP000676409">
    <property type="component" value="Chromosome"/>
</dbReference>
<evidence type="ECO:0000313" key="2">
    <source>
        <dbReference type="EMBL" id="QUD90185.1"/>
    </source>
</evidence>
<keyword evidence="1" id="KW-0472">Membrane</keyword>
<sequence>MLLDVLGAAFAERLFNLSGLETVSMAAYPASVMALARRPSAFIPVLMSLAAASLVLGRIAVVGAAREPDEGAVAHLFQLLIAGELPVLGFFVLKWLRKNVRAALTILAIQAATIAAALFPVWYFGL</sequence>
<feature type="transmembrane region" description="Helical" evidence="1">
    <location>
        <begin position="103"/>
        <end position="124"/>
    </location>
</feature>
<evidence type="ECO:0000256" key="1">
    <source>
        <dbReference type="SAM" id="Phobius"/>
    </source>
</evidence>
<keyword evidence="1" id="KW-0812">Transmembrane</keyword>
<protein>
    <submittedName>
        <fullName evidence="2">Uncharacterized protein</fullName>
    </submittedName>
</protein>
<dbReference type="AlphaFoldDB" id="A0A975G2Z1"/>
<feature type="transmembrane region" description="Helical" evidence="1">
    <location>
        <begin position="41"/>
        <end position="64"/>
    </location>
</feature>
<name>A0A975G2Z1_9CAUL</name>
<dbReference type="KEGG" id="caul:KCG34_10110"/>
<feature type="transmembrane region" description="Helical" evidence="1">
    <location>
        <begin position="76"/>
        <end position="96"/>
    </location>
</feature>
<reference evidence="2" key="1">
    <citation type="submission" date="2021-04" db="EMBL/GenBank/DDBJ databases">
        <title>The complete genome sequence of Caulobacter sp. S6.</title>
        <authorList>
            <person name="Tang Y."/>
            <person name="Ouyang W."/>
            <person name="Liu Q."/>
            <person name="Huang B."/>
            <person name="Guo Z."/>
            <person name="Lei P."/>
        </authorList>
    </citation>
    <scope>NUCLEOTIDE SEQUENCE</scope>
    <source>
        <strain evidence="2">S6</strain>
    </source>
</reference>
<evidence type="ECO:0000313" key="3">
    <source>
        <dbReference type="Proteomes" id="UP000676409"/>
    </source>
</evidence>
<accession>A0A975G2Z1</accession>
<dbReference type="EMBL" id="CP073078">
    <property type="protein sequence ID" value="QUD90185.1"/>
    <property type="molecule type" value="Genomic_DNA"/>
</dbReference>
<dbReference type="RefSeq" id="WP_211940236.1">
    <property type="nucleotide sequence ID" value="NZ_CP073078.1"/>
</dbReference>
<proteinExistence type="predicted"/>
<keyword evidence="3" id="KW-1185">Reference proteome</keyword>